<dbReference type="InterPro" id="IPR006555">
    <property type="entry name" value="ATP-dep_Helicase_C"/>
</dbReference>
<evidence type="ECO:0000256" key="2">
    <source>
        <dbReference type="ARBA" id="ARBA00022741"/>
    </source>
</evidence>
<dbReference type="PANTHER" id="PTHR11472:SF59">
    <property type="entry name" value="ATP-DEPENDENT DNA HELICASE DING"/>
    <property type="match status" value="1"/>
</dbReference>
<dbReference type="AlphaFoldDB" id="A0A8I2B1J0"/>
<comment type="similarity">
    <text evidence="6">Belongs to the helicase family. DinG subfamily. Type 1 sub-subfamily.</text>
</comment>
<feature type="binding site" evidence="6">
    <location>
        <position position="200"/>
    </location>
    <ligand>
        <name>[4Fe-4S] cluster</name>
        <dbReference type="ChEBI" id="CHEBI:49883"/>
    </ligand>
</feature>
<reference evidence="8" key="1">
    <citation type="submission" date="2021-03" db="EMBL/GenBank/DDBJ databases">
        <title>Plesiomonas shigelloides zfcc0051, isolated from zebrafish feces.</title>
        <authorList>
            <person name="Vanderhoek Z."/>
            <person name="Gaulke C."/>
        </authorList>
    </citation>
    <scope>NUCLEOTIDE SEQUENCE</scope>
    <source>
        <strain evidence="8">Zfcc0051</strain>
    </source>
</reference>
<protein>
    <recommendedName>
        <fullName evidence="6">ATP-dependent DNA helicase DinG</fullName>
        <ecNumber evidence="6">5.6.2.3</ecNumber>
    </recommendedName>
    <alternativeName>
        <fullName evidence="6">DNA 5'-3' helicase DinG</fullName>
    </alternativeName>
</protein>
<sequence length="686" mass="76363">MLSPDTKATIRNVYRALSSAMPGFKPRQGQLQLIAEIAKTLAGEHAPKPRILVAEAATGIGKSLSYLVAAIPYAQSNNKKLVISTATVALQEQLVNKDLPFYATYSKLPFHYTLAKGRTRYCCAHKLANSSQAESQLAMWETPPQPEEVKKLQAMHDALQDGSWNGDRDSWPEPVADSLWQQIASERHHCNMSLAAHRQCPFQRARTDLLTHDVIVANHSLLMADLDLGGGAILPEPEDTLYVIDEAHHLPDVAREFFAVQLPLRQSALWAERLNQQSSKLLSILTTGRAQELVNRLRQSLTDMIPALRQLMQIIEHSEQRFSADNIWRFPLGEVPEGFRPLFDELKLSSRKANQTLGILLDQATELVRNDASQNARVEPILAEFSPYLERMNMLERCWTAMNKEEHPSAAPFARWLARDTENHDILVAASPLEIGGKLDGLLWSRCAGAVLCSATLRALGKFDYFCRQAGLGNAHDVVHLALASPFDYPNRSQLLIPKITTDPADENFTKMLIETLPDYLNGQSASLILFASYWQMNQVAVGLRDKGLSLLVQGEASRDALLTLHKMQCDGGKPSILLGTGSFSEGLDLPGHYLTNLIITKLPFAVPTSPLEQAYAEYITHKGGNPFLQITVPEASRKLVQSVGRLIRTEEDSGRVILLDRRVITRRYGKALLDALPPLKRVVEY</sequence>
<evidence type="ECO:0000256" key="1">
    <source>
        <dbReference type="ARBA" id="ARBA00022485"/>
    </source>
</evidence>
<dbReference type="GO" id="GO:0006281">
    <property type="term" value="P:DNA repair"/>
    <property type="evidence" value="ECO:0007669"/>
    <property type="project" value="TreeGrafter"/>
</dbReference>
<name>A0A8I2B1J0_PLESH</name>
<evidence type="ECO:0000313" key="9">
    <source>
        <dbReference type="Proteomes" id="UP000664658"/>
    </source>
</evidence>
<dbReference type="GO" id="GO:0033677">
    <property type="term" value="F:DNA/RNA helicase activity"/>
    <property type="evidence" value="ECO:0007669"/>
    <property type="project" value="TreeGrafter"/>
</dbReference>
<dbReference type="EMBL" id="JAFNAA010000002">
    <property type="protein sequence ID" value="MBO1107006.1"/>
    <property type="molecule type" value="Genomic_DNA"/>
</dbReference>
<feature type="binding site" evidence="6">
    <location>
        <position position="190"/>
    </location>
    <ligand>
        <name>[4Fe-4S] cluster</name>
        <dbReference type="ChEBI" id="CHEBI:49883"/>
    </ligand>
</feature>
<keyword evidence="3 6" id="KW-0378">Hydrolase</keyword>
<dbReference type="InterPro" id="IPR014013">
    <property type="entry name" value="Helic_SF1/SF2_ATP-bd_DinG/Rad3"/>
</dbReference>
<keyword evidence="1 6" id="KW-0004">4Fe-4S</keyword>
<dbReference type="GO" id="GO:0009432">
    <property type="term" value="P:SOS response"/>
    <property type="evidence" value="ECO:0007669"/>
    <property type="project" value="TreeGrafter"/>
</dbReference>
<dbReference type="GO" id="GO:0043139">
    <property type="term" value="F:5'-3' DNA helicase activity"/>
    <property type="evidence" value="ECO:0007669"/>
    <property type="project" value="UniProtKB-UniRule"/>
</dbReference>
<comment type="caution">
    <text evidence="6">Lacks conserved residue(s) required for the propagation of feature annotation.</text>
</comment>
<evidence type="ECO:0000256" key="5">
    <source>
        <dbReference type="ARBA" id="ARBA00023125"/>
    </source>
</evidence>
<dbReference type="NCBIfam" id="NF008729">
    <property type="entry name" value="PRK11747.1"/>
    <property type="match status" value="1"/>
</dbReference>
<dbReference type="GO" id="GO:0016818">
    <property type="term" value="F:hydrolase activity, acting on acid anhydrides, in phosphorus-containing anhydrides"/>
    <property type="evidence" value="ECO:0007669"/>
    <property type="project" value="InterPro"/>
</dbReference>
<evidence type="ECO:0000259" key="7">
    <source>
        <dbReference type="PROSITE" id="PS51193"/>
    </source>
</evidence>
<feature type="domain" description="Helicase ATP-binding" evidence="7">
    <location>
        <begin position="16"/>
        <end position="301"/>
    </location>
</feature>
<dbReference type="SUPFAM" id="SSF52540">
    <property type="entry name" value="P-loop containing nucleoside triphosphate hydrolases"/>
    <property type="match status" value="2"/>
</dbReference>
<dbReference type="GO" id="GO:0046872">
    <property type="term" value="F:metal ion binding"/>
    <property type="evidence" value="ECO:0007669"/>
    <property type="project" value="UniProtKB-KW"/>
</dbReference>
<dbReference type="PROSITE" id="PS51193">
    <property type="entry name" value="HELICASE_ATP_BIND_2"/>
    <property type="match status" value="1"/>
</dbReference>
<keyword evidence="5 6" id="KW-0238">DNA-binding</keyword>
<accession>A0A8I2B1J0</accession>
<proteinExistence type="inferred from homology"/>
<keyword evidence="6 8" id="KW-0347">Helicase</keyword>
<keyword evidence="6" id="KW-0479">Metal-binding</keyword>
<keyword evidence="6" id="KW-0411">Iron-sulfur</keyword>
<keyword evidence="2 6" id="KW-0547">Nucleotide-binding</keyword>
<gene>
    <name evidence="6 8" type="primary">dinG</name>
    <name evidence="8" type="ORF">J2R62_01995</name>
</gene>
<keyword evidence="6" id="KW-0408">Iron</keyword>
<dbReference type="PANTHER" id="PTHR11472">
    <property type="entry name" value="DNA REPAIR DEAD HELICASE RAD3/XP-D SUBFAMILY MEMBER"/>
    <property type="match status" value="1"/>
</dbReference>
<dbReference type="Proteomes" id="UP000664658">
    <property type="component" value="Unassembled WGS sequence"/>
</dbReference>
<dbReference type="InterPro" id="IPR045028">
    <property type="entry name" value="DinG/Rad3-like"/>
</dbReference>
<dbReference type="InterPro" id="IPR039000">
    <property type="entry name" value="DinG_proteobact"/>
</dbReference>
<dbReference type="SMART" id="SM00491">
    <property type="entry name" value="HELICc2"/>
    <property type="match status" value="1"/>
</dbReference>
<comment type="caution">
    <text evidence="8">The sequence shown here is derived from an EMBL/GenBank/DDBJ whole genome shotgun (WGS) entry which is preliminary data.</text>
</comment>
<dbReference type="Pfam" id="PF13307">
    <property type="entry name" value="Helicase_C_2"/>
    <property type="match status" value="1"/>
</dbReference>
<feature type="binding site" evidence="6">
    <location>
        <position position="123"/>
    </location>
    <ligand>
        <name>[4Fe-4S] cluster</name>
        <dbReference type="ChEBI" id="CHEBI:49883"/>
    </ligand>
</feature>
<evidence type="ECO:0000256" key="3">
    <source>
        <dbReference type="ARBA" id="ARBA00022801"/>
    </source>
</evidence>
<evidence type="ECO:0000256" key="6">
    <source>
        <dbReference type="HAMAP-Rule" id="MF_02205"/>
    </source>
</evidence>
<dbReference type="EC" id="5.6.2.3" evidence="6"/>
<comment type="cofactor">
    <cofactor evidence="6">
        <name>[4Fe-4S] cluster</name>
        <dbReference type="ChEBI" id="CHEBI:49883"/>
    </cofactor>
    <text evidence="6">Binds 1 [4Fe-4S] cluster.</text>
</comment>
<organism evidence="8 9">
    <name type="scientific">Plesiomonas shigelloides</name>
    <name type="common">Aeromonas shigelloides</name>
    <dbReference type="NCBI Taxonomy" id="703"/>
    <lineage>
        <taxon>Bacteria</taxon>
        <taxon>Pseudomonadati</taxon>
        <taxon>Pseudomonadota</taxon>
        <taxon>Gammaproteobacteria</taxon>
        <taxon>Enterobacterales</taxon>
        <taxon>Enterobacteriaceae</taxon>
        <taxon>Plesiomonas</taxon>
    </lineage>
</organism>
<dbReference type="GO" id="GO:0051539">
    <property type="term" value="F:4 iron, 4 sulfur cluster binding"/>
    <property type="evidence" value="ECO:0007669"/>
    <property type="project" value="UniProtKB-UniRule"/>
</dbReference>
<comment type="function">
    <text evidence="6">DNA-dependent ATPase and 5'-3' DNA helicase. Unwinds D-loops, R-loops, forked DNA and G-quadruplex DNA.</text>
</comment>
<dbReference type="RefSeq" id="WP_207541536.1">
    <property type="nucleotide sequence ID" value="NZ_JAFNAA010000002.1"/>
</dbReference>
<dbReference type="GO" id="GO:0003677">
    <property type="term" value="F:DNA binding"/>
    <property type="evidence" value="ECO:0007669"/>
    <property type="project" value="UniProtKB-UniRule"/>
</dbReference>
<keyword evidence="6" id="KW-0413">Isomerase</keyword>
<dbReference type="GO" id="GO:0005524">
    <property type="term" value="F:ATP binding"/>
    <property type="evidence" value="ECO:0007669"/>
    <property type="project" value="UniProtKB-UniRule"/>
</dbReference>
<dbReference type="HAMAP" id="MF_02205">
    <property type="entry name" value="DinG_proteobact"/>
    <property type="match status" value="1"/>
</dbReference>
<evidence type="ECO:0000256" key="4">
    <source>
        <dbReference type="ARBA" id="ARBA00022840"/>
    </source>
</evidence>
<evidence type="ECO:0000313" key="8">
    <source>
        <dbReference type="EMBL" id="MBO1107006.1"/>
    </source>
</evidence>
<keyword evidence="4 6" id="KW-0067">ATP-binding</keyword>
<dbReference type="InterPro" id="IPR027417">
    <property type="entry name" value="P-loop_NTPase"/>
</dbReference>
<dbReference type="Gene3D" id="3.40.50.300">
    <property type="entry name" value="P-loop containing nucleotide triphosphate hydrolases"/>
    <property type="match status" value="2"/>
</dbReference>
<comment type="catalytic activity">
    <reaction evidence="6">
        <text>ATP + H2O = ADP + phosphate + H(+)</text>
        <dbReference type="Rhea" id="RHEA:13065"/>
        <dbReference type="ChEBI" id="CHEBI:15377"/>
        <dbReference type="ChEBI" id="CHEBI:15378"/>
        <dbReference type="ChEBI" id="CHEBI:30616"/>
        <dbReference type="ChEBI" id="CHEBI:43474"/>
        <dbReference type="ChEBI" id="CHEBI:456216"/>
        <dbReference type="EC" id="5.6.2.3"/>
    </reaction>
</comment>